<feature type="region of interest" description="Disordered" evidence="8">
    <location>
        <begin position="137"/>
        <end position="265"/>
    </location>
</feature>
<dbReference type="PANTHER" id="PTHR11733:SF167">
    <property type="entry name" value="FI17812P1-RELATED"/>
    <property type="match status" value="1"/>
</dbReference>
<sequence length="737" mass="82872">MWGQFLDAPAVIGGVTEVGDEGVPDHARQQGLVDVLAQRRRCRPSGAGRRPGGRWSRPCLHRRRLHRLRTVPDPGRRRRRFGLAGNRGAEIRDLGLRPQRSRHLGEAGRQLLPLRQRRRLRQADHPVGPHLLRLLRPAARTVRQPDEGTDSRFGGPHGSSGRIRRAEDRRRLPLLYGRGAHRGAGRPTAAALPGRHPRRRHPREDRRLYGPDPGPRRVVSLRHRHHDRPEEPDPVRRGYGPVGPGAAQPRLLSGRPLRRQKGEVSGLCRANADQYWLERSRRFGRRHHPGRRRAGLRLERLFQRRRPGLDRPPDRAPEHGYAQDRRRLRPDAGRDPAGLAGLPHHRRCGGRPVQALLRRPPEQRSREKRAISFAEGALGEAAGRLYVAEYFPAESKAKMEELVANLRTALSHRIDNLTWMGAETKAAAQEKLQKFTVKIGYPNKWRDYSALEIKADDLFGNSQRMGQFQWNYRLSRLDQPVDKDEWGMTPQTVNAYYNSANNEIVFPAAILQPPFFDPDADPAVNYGGIGGVIGHEIGHGFDDQGSKSDGDGVLRNWWTEEDKANFKALTTRLGAQYDEFEPLPGFHVNGGLTMGENIGDAAGTAVGLEAYHLSLNGQPAPVIDGVTGDQRFFYGWAQVWQSKYREDALKNQIATDPHSPAEFRVIGPVRNIDAWYEAFGVKPGDKYYLTPEDRVRIWHEKARCGGYIAAGLHALSGADVSSPKRLQDVAAARRCAS</sequence>
<feature type="compositionally biased region" description="Basic and acidic residues" evidence="8">
    <location>
        <begin position="304"/>
        <end position="334"/>
    </location>
</feature>
<keyword evidence="3" id="KW-0645">Protease</keyword>
<dbReference type="WBParaSite" id="PTRK_0001467000.1">
    <property type="protein sequence ID" value="PTRK_0001467000.1"/>
    <property type="gene ID" value="PTRK_0001467000"/>
</dbReference>
<evidence type="ECO:0000256" key="5">
    <source>
        <dbReference type="ARBA" id="ARBA00022801"/>
    </source>
</evidence>
<organism evidence="11 12">
    <name type="scientific">Parastrongyloides trichosuri</name>
    <name type="common">Possum-specific nematode worm</name>
    <dbReference type="NCBI Taxonomy" id="131310"/>
    <lineage>
        <taxon>Eukaryota</taxon>
        <taxon>Metazoa</taxon>
        <taxon>Ecdysozoa</taxon>
        <taxon>Nematoda</taxon>
        <taxon>Chromadorea</taxon>
        <taxon>Rhabditida</taxon>
        <taxon>Tylenchina</taxon>
        <taxon>Panagrolaimomorpha</taxon>
        <taxon>Strongyloidoidea</taxon>
        <taxon>Strongyloididae</taxon>
        <taxon>Parastrongyloides</taxon>
    </lineage>
</organism>
<keyword evidence="6" id="KW-0862">Zinc</keyword>
<evidence type="ECO:0000256" key="2">
    <source>
        <dbReference type="ARBA" id="ARBA00007357"/>
    </source>
</evidence>
<feature type="compositionally biased region" description="Basic and acidic residues" evidence="8">
    <location>
        <begin position="227"/>
        <end position="236"/>
    </location>
</feature>
<evidence type="ECO:0000256" key="1">
    <source>
        <dbReference type="ARBA" id="ARBA00001947"/>
    </source>
</evidence>
<keyword evidence="7" id="KW-0482">Metalloprotease</keyword>
<feature type="domain" description="Peptidase M13 C-terminal" evidence="9">
    <location>
        <begin position="494"/>
        <end position="695"/>
    </location>
</feature>
<evidence type="ECO:0000259" key="10">
    <source>
        <dbReference type="Pfam" id="PF05649"/>
    </source>
</evidence>
<dbReference type="InterPro" id="IPR024079">
    <property type="entry name" value="MetalloPept_cat_dom_sf"/>
</dbReference>
<comment type="similarity">
    <text evidence="2">Belongs to the peptidase M13 family.</text>
</comment>
<evidence type="ECO:0000313" key="11">
    <source>
        <dbReference type="Proteomes" id="UP000038045"/>
    </source>
</evidence>
<dbReference type="GO" id="GO:0046872">
    <property type="term" value="F:metal ion binding"/>
    <property type="evidence" value="ECO:0007669"/>
    <property type="project" value="UniProtKB-KW"/>
</dbReference>
<dbReference type="AlphaFoldDB" id="A0A0N5A050"/>
<dbReference type="PANTHER" id="PTHR11733">
    <property type="entry name" value="ZINC METALLOPROTEASE FAMILY M13 NEPRILYSIN-RELATED"/>
    <property type="match status" value="1"/>
</dbReference>
<dbReference type="CDD" id="cd08662">
    <property type="entry name" value="M13"/>
    <property type="match status" value="1"/>
</dbReference>
<dbReference type="InterPro" id="IPR000718">
    <property type="entry name" value="Peptidase_M13"/>
</dbReference>
<dbReference type="GO" id="GO:0004222">
    <property type="term" value="F:metalloendopeptidase activity"/>
    <property type="evidence" value="ECO:0007669"/>
    <property type="project" value="InterPro"/>
</dbReference>
<keyword evidence="5" id="KW-0378">Hydrolase</keyword>
<evidence type="ECO:0000256" key="3">
    <source>
        <dbReference type="ARBA" id="ARBA00022670"/>
    </source>
</evidence>
<keyword evidence="11" id="KW-1185">Reference proteome</keyword>
<dbReference type="Pfam" id="PF01431">
    <property type="entry name" value="Peptidase_M13"/>
    <property type="match status" value="1"/>
</dbReference>
<accession>A0A0N5A050</accession>
<dbReference type="InterPro" id="IPR008753">
    <property type="entry name" value="Peptidase_M13_N"/>
</dbReference>
<protein>
    <submittedName>
        <fullName evidence="12">Peptidase M13</fullName>
    </submittedName>
</protein>
<evidence type="ECO:0000313" key="12">
    <source>
        <dbReference type="WBParaSite" id="PTRK_0001467000.1"/>
    </source>
</evidence>
<dbReference type="PRINTS" id="PR00786">
    <property type="entry name" value="NEPRILYSIN"/>
</dbReference>
<evidence type="ECO:0000256" key="4">
    <source>
        <dbReference type="ARBA" id="ARBA00022723"/>
    </source>
</evidence>
<dbReference type="Gene3D" id="3.40.390.10">
    <property type="entry name" value="Collagenase (Catalytic Domain)"/>
    <property type="match status" value="1"/>
</dbReference>
<dbReference type="GO" id="GO:0005886">
    <property type="term" value="C:plasma membrane"/>
    <property type="evidence" value="ECO:0007669"/>
    <property type="project" value="TreeGrafter"/>
</dbReference>
<dbReference type="Proteomes" id="UP000038045">
    <property type="component" value="Unplaced"/>
</dbReference>
<keyword evidence="4" id="KW-0479">Metal-binding</keyword>
<proteinExistence type="inferred from homology"/>
<reference evidence="12" key="1">
    <citation type="submission" date="2017-02" db="UniProtKB">
        <authorList>
            <consortium name="WormBaseParasite"/>
        </authorList>
    </citation>
    <scope>IDENTIFICATION</scope>
</reference>
<dbReference type="InterPro" id="IPR018497">
    <property type="entry name" value="Peptidase_M13_C"/>
</dbReference>
<evidence type="ECO:0000259" key="9">
    <source>
        <dbReference type="Pfam" id="PF01431"/>
    </source>
</evidence>
<comment type="cofactor">
    <cofactor evidence="1">
        <name>Zn(2+)</name>
        <dbReference type="ChEBI" id="CHEBI:29105"/>
    </cofactor>
</comment>
<dbReference type="PROSITE" id="PS51885">
    <property type="entry name" value="NEPRILYSIN"/>
    <property type="match status" value="1"/>
</dbReference>
<name>A0A0N5A050_PARTI</name>
<dbReference type="Pfam" id="PF05649">
    <property type="entry name" value="Peptidase_M13_N"/>
    <property type="match status" value="1"/>
</dbReference>
<evidence type="ECO:0000256" key="6">
    <source>
        <dbReference type="ARBA" id="ARBA00022833"/>
    </source>
</evidence>
<feature type="region of interest" description="Disordered" evidence="8">
    <location>
        <begin position="304"/>
        <end position="352"/>
    </location>
</feature>
<evidence type="ECO:0000256" key="8">
    <source>
        <dbReference type="SAM" id="MobiDB-lite"/>
    </source>
</evidence>
<feature type="domain" description="Peptidase M13 N-terminal" evidence="10">
    <location>
        <begin position="361"/>
        <end position="442"/>
    </location>
</feature>
<dbReference type="GO" id="GO:0016485">
    <property type="term" value="P:protein processing"/>
    <property type="evidence" value="ECO:0007669"/>
    <property type="project" value="TreeGrafter"/>
</dbReference>
<evidence type="ECO:0000256" key="7">
    <source>
        <dbReference type="ARBA" id="ARBA00023049"/>
    </source>
</evidence>
<dbReference type="SUPFAM" id="SSF55486">
    <property type="entry name" value="Metalloproteases ('zincins'), catalytic domain"/>
    <property type="match status" value="1"/>
</dbReference>